<evidence type="ECO:0000256" key="10">
    <source>
        <dbReference type="ARBA" id="ARBA00022550"/>
    </source>
</evidence>
<comment type="subcellular location">
    <subcellularLocation>
        <location evidence="3">Cytoplasm</location>
    </subcellularLocation>
</comment>
<organism evidence="18 19">
    <name type="scientific">Carpediemonas membranifera</name>
    <dbReference type="NCBI Taxonomy" id="201153"/>
    <lineage>
        <taxon>Eukaryota</taxon>
        <taxon>Metamonada</taxon>
        <taxon>Carpediemonas-like organisms</taxon>
        <taxon>Carpediemonas</taxon>
    </lineage>
</organism>
<dbReference type="GO" id="GO:0004512">
    <property type="term" value="F:inositol-3-phosphate synthase activity"/>
    <property type="evidence" value="ECO:0007669"/>
    <property type="project" value="UniProtKB-EC"/>
</dbReference>
<evidence type="ECO:0000256" key="1">
    <source>
        <dbReference type="ARBA" id="ARBA00000113"/>
    </source>
</evidence>
<dbReference type="InterPro" id="IPR002587">
    <property type="entry name" value="Myo-inos-1-P_Synthase"/>
</dbReference>
<dbReference type="FunFam" id="3.30.360.10:FF:000055">
    <property type="entry name" value="Putative myo-inositol-1-phosphate synthase"/>
    <property type="match status" value="1"/>
</dbReference>
<keyword evidence="10" id="KW-0398">Inositol biosynthesis</keyword>
<sequence>MLVDSFSVAGKADTTEYKSSKFVYNNTEVEMKDGHAVVTPTHKELEIRISQHAPKTGLMLVGFGGSNGSTLLGGLLANQHNISWERKDGVCNPNFFGSMIESSTVRLGTTHAGEDVYAPFRSLVPFVDPKNPDQFMLGGWDINNDNMYAAMQKAAVLDVTLQHKLRPYMENITPMPSVFDINFVAANQEDRANNVITAEYAKEMLGEEVDTTGRRWYVEVIKAQMRKFKEENNLEKIVVLWTANTECFAPIIEGVNTTEAELLASLKDAEKSKHIAPSSLFAIAAIEEKVTFINGSPQNTLVPGVIEYAVRNRSMIGGDDFKSGQTKMKSVLTDFLVSSGIKPTCIASYNHLGNNDGLNLSSPAQFRSKEITKANVVDDIVASNDILYKRPGEIEKPDHCIVIKYLKYVGDSKRAMDEYTSEIFMRGKNTIVLHNTCEDSLLAAPIIMDMALCGEMLGRLEIREPNGEWENFHPVMNTISFFCKAPRVPDQTPIINALPAQRACLENILRCVAGLPIETNMRLENRVMPMMRERGSLKE</sequence>
<dbReference type="GO" id="GO:0005737">
    <property type="term" value="C:cytoplasm"/>
    <property type="evidence" value="ECO:0007669"/>
    <property type="project" value="UniProtKB-SubCell"/>
</dbReference>
<evidence type="ECO:0000259" key="17">
    <source>
        <dbReference type="Pfam" id="PF01658"/>
    </source>
</evidence>
<keyword evidence="19" id="KW-1185">Reference proteome</keyword>
<keyword evidence="12" id="KW-0443">Lipid metabolism</keyword>
<accession>A0A8J6ASZ3</accession>
<evidence type="ECO:0000256" key="13">
    <source>
        <dbReference type="ARBA" id="ARBA00023209"/>
    </source>
</evidence>
<dbReference type="GO" id="GO:0006021">
    <property type="term" value="P:inositol biosynthetic process"/>
    <property type="evidence" value="ECO:0007669"/>
    <property type="project" value="UniProtKB-UniPathway"/>
</dbReference>
<evidence type="ECO:0000313" key="18">
    <source>
        <dbReference type="EMBL" id="KAG9393736.1"/>
    </source>
</evidence>
<dbReference type="UniPathway" id="UPA00823">
    <property type="reaction ID" value="UER00787"/>
</dbReference>
<evidence type="ECO:0000256" key="5">
    <source>
        <dbReference type="ARBA" id="ARBA00010813"/>
    </source>
</evidence>
<evidence type="ECO:0000256" key="16">
    <source>
        <dbReference type="ARBA" id="ARBA00070063"/>
    </source>
</evidence>
<dbReference type="PANTHER" id="PTHR11510">
    <property type="entry name" value="MYO-INOSITOL-1 PHOSPHATE SYNTHASE"/>
    <property type="match status" value="1"/>
</dbReference>
<dbReference type="EMBL" id="JAHDYR010000021">
    <property type="protein sequence ID" value="KAG9393736.1"/>
    <property type="molecule type" value="Genomic_DNA"/>
</dbReference>
<comment type="cofactor">
    <cofactor evidence="2">
        <name>NAD(+)</name>
        <dbReference type="ChEBI" id="CHEBI:57540"/>
    </cofactor>
</comment>
<keyword evidence="14" id="KW-0413">Isomerase</keyword>
<dbReference type="SUPFAM" id="SSF55347">
    <property type="entry name" value="Glyceraldehyde-3-phosphate dehydrogenase-like, C-terminal domain"/>
    <property type="match status" value="1"/>
</dbReference>
<evidence type="ECO:0000256" key="8">
    <source>
        <dbReference type="ARBA" id="ARBA00022490"/>
    </source>
</evidence>
<dbReference type="InterPro" id="IPR036291">
    <property type="entry name" value="NAD(P)-bd_dom_sf"/>
</dbReference>
<dbReference type="Pfam" id="PF07994">
    <property type="entry name" value="NAD_binding_5"/>
    <property type="match status" value="1"/>
</dbReference>
<comment type="subunit">
    <text evidence="6">Homotetramer.</text>
</comment>
<gene>
    <name evidence="18" type="ORF">J8273_4855</name>
</gene>
<dbReference type="Proteomes" id="UP000717585">
    <property type="component" value="Unassembled WGS sequence"/>
</dbReference>
<dbReference type="InterPro" id="IPR013021">
    <property type="entry name" value="Myo-inos-1-P_Synthase_GAPDH"/>
</dbReference>
<evidence type="ECO:0000256" key="2">
    <source>
        <dbReference type="ARBA" id="ARBA00001911"/>
    </source>
</evidence>
<evidence type="ECO:0000256" key="4">
    <source>
        <dbReference type="ARBA" id="ARBA00005117"/>
    </source>
</evidence>
<name>A0A8J6ASZ3_9EUKA</name>
<evidence type="ECO:0000256" key="6">
    <source>
        <dbReference type="ARBA" id="ARBA00011881"/>
    </source>
</evidence>
<keyword evidence="9" id="KW-0444">Lipid biosynthesis</keyword>
<comment type="catalytic activity">
    <reaction evidence="1">
        <text>D-glucose 6-phosphate = 1D-myo-inositol 3-phosphate</text>
        <dbReference type="Rhea" id="RHEA:10716"/>
        <dbReference type="ChEBI" id="CHEBI:58401"/>
        <dbReference type="ChEBI" id="CHEBI:61548"/>
        <dbReference type="EC" id="5.5.1.4"/>
    </reaction>
</comment>
<proteinExistence type="inferred from homology"/>
<feature type="domain" description="Myo-inositol-1-phosphate synthase GAPDH-like" evidence="17">
    <location>
        <begin position="324"/>
        <end position="440"/>
    </location>
</feature>
<evidence type="ECO:0000256" key="12">
    <source>
        <dbReference type="ARBA" id="ARBA00023098"/>
    </source>
</evidence>
<dbReference type="OrthoDB" id="2887at2759"/>
<dbReference type="FunFam" id="3.40.50.720:FF:000334">
    <property type="entry name" value="Inositol-3-phosphate synthase"/>
    <property type="match status" value="1"/>
</dbReference>
<protein>
    <recommendedName>
        <fullName evidence="16">Inositol-3-phosphate synthase</fullName>
        <ecNumber evidence="7">5.5.1.4</ecNumber>
    </recommendedName>
</protein>
<keyword evidence="11" id="KW-0520">NAD</keyword>
<evidence type="ECO:0000256" key="9">
    <source>
        <dbReference type="ARBA" id="ARBA00022516"/>
    </source>
</evidence>
<dbReference type="Pfam" id="PF01658">
    <property type="entry name" value="Inos-1-P_synth"/>
    <property type="match status" value="1"/>
</dbReference>
<evidence type="ECO:0000313" key="19">
    <source>
        <dbReference type="Proteomes" id="UP000717585"/>
    </source>
</evidence>
<keyword evidence="8" id="KW-0963">Cytoplasm</keyword>
<comment type="pathway">
    <text evidence="4">Polyol metabolism; myo-inositol biosynthesis; myo-inositol from D-glucose 6-phosphate: step 1/2.</text>
</comment>
<evidence type="ECO:0000256" key="11">
    <source>
        <dbReference type="ARBA" id="ARBA00023027"/>
    </source>
</evidence>
<dbReference type="SUPFAM" id="SSF51735">
    <property type="entry name" value="NAD(P)-binding Rossmann-fold domains"/>
    <property type="match status" value="1"/>
</dbReference>
<comment type="similarity">
    <text evidence="5">Belongs to the myo-inositol 1-phosphate synthase family.</text>
</comment>
<keyword evidence="13" id="KW-0594">Phospholipid biosynthesis</keyword>
<dbReference type="GO" id="GO:0008654">
    <property type="term" value="P:phospholipid biosynthetic process"/>
    <property type="evidence" value="ECO:0007669"/>
    <property type="project" value="UniProtKB-KW"/>
</dbReference>
<reference evidence="18" key="1">
    <citation type="submission" date="2021-05" db="EMBL/GenBank/DDBJ databases">
        <title>A free-living protist that lacks canonical eukaryotic 1 DNA replication and segregation systems.</title>
        <authorList>
            <person name="Salas-Leiva D.E."/>
            <person name="Tromer E.C."/>
            <person name="Curtis B.A."/>
            <person name="Jerlstrom-Hultqvist J."/>
            <person name="Kolisko M."/>
            <person name="Yi Z."/>
            <person name="Salas-Leiva J.S."/>
            <person name="Gallot-Lavallee L."/>
            <person name="Kops G.J.P.L."/>
            <person name="Archibald J.M."/>
            <person name="Simpson A.G.B."/>
            <person name="Roger A.J."/>
        </authorList>
    </citation>
    <scope>NUCLEOTIDE SEQUENCE</scope>
    <source>
        <strain evidence="18">BICM</strain>
    </source>
</reference>
<dbReference type="AlphaFoldDB" id="A0A8J6ASZ3"/>
<keyword evidence="15" id="KW-1208">Phospholipid metabolism</keyword>
<dbReference type="EC" id="5.5.1.4" evidence="7"/>
<evidence type="ECO:0000256" key="14">
    <source>
        <dbReference type="ARBA" id="ARBA00023235"/>
    </source>
</evidence>
<dbReference type="FunFam" id="3.40.50.720:FF:000069">
    <property type="entry name" value="Inositol-3-phosphate synthase 1"/>
    <property type="match status" value="1"/>
</dbReference>
<dbReference type="Gene3D" id="3.40.50.720">
    <property type="entry name" value="NAD(P)-binding Rossmann-like Domain"/>
    <property type="match status" value="2"/>
</dbReference>
<comment type="caution">
    <text evidence="18">The sequence shown here is derived from an EMBL/GenBank/DDBJ whole genome shotgun (WGS) entry which is preliminary data.</text>
</comment>
<evidence type="ECO:0000256" key="7">
    <source>
        <dbReference type="ARBA" id="ARBA00012125"/>
    </source>
</evidence>
<evidence type="ECO:0000256" key="15">
    <source>
        <dbReference type="ARBA" id="ARBA00023264"/>
    </source>
</evidence>
<evidence type="ECO:0000256" key="3">
    <source>
        <dbReference type="ARBA" id="ARBA00004496"/>
    </source>
</evidence>
<dbReference type="PIRSF" id="PIRSF015578">
    <property type="entry name" value="Myoinos-ppht_syn"/>
    <property type="match status" value="1"/>
</dbReference>